<feature type="region of interest" description="Disordered" evidence="1">
    <location>
        <begin position="164"/>
        <end position="197"/>
    </location>
</feature>
<dbReference type="AlphaFoldDB" id="A0A2T2PC84"/>
<feature type="compositionally biased region" description="Basic and acidic residues" evidence="1">
    <location>
        <begin position="178"/>
        <end position="197"/>
    </location>
</feature>
<evidence type="ECO:0000313" key="3">
    <source>
        <dbReference type="Proteomes" id="UP000240883"/>
    </source>
</evidence>
<organism evidence="2 3">
    <name type="scientific">Corynespora cassiicola Philippines</name>
    <dbReference type="NCBI Taxonomy" id="1448308"/>
    <lineage>
        <taxon>Eukaryota</taxon>
        <taxon>Fungi</taxon>
        <taxon>Dikarya</taxon>
        <taxon>Ascomycota</taxon>
        <taxon>Pezizomycotina</taxon>
        <taxon>Dothideomycetes</taxon>
        <taxon>Pleosporomycetidae</taxon>
        <taxon>Pleosporales</taxon>
        <taxon>Corynesporascaceae</taxon>
        <taxon>Corynespora</taxon>
    </lineage>
</organism>
<reference evidence="2 3" key="1">
    <citation type="journal article" date="2018" name="Front. Microbiol.">
        <title>Genome-Wide Analysis of Corynespora cassiicola Leaf Fall Disease Putative Effectors.</title>
        <authorList>
            <person name="Lopez D."/>
            <person name="Ribeiro S."/>
            <person name="Label P."/>
            <person name="Fumanal B."/>
            <person name="Venisse J.S."/>
            <person name="Kohler A."/>
            <person name="de Oliveira R.R."/>
            <person name="Labutti K."/>
            <person name="Lipzen A."/>
            <person name="Lail K."/>
            <person name="Bauer D."/>
            <person name="Ohm R.A."/>
            <person name="Barry K.W."/>
            <person name="Spatafora J."/>
            <person name="Grigoriev I.V."/>
            <person name="Martin F.M."/>
            <person name="Pujade-Renaud V."/>
        </authorList>
    </citation>
    <scope>NUCLEOTIDE SEQUENCE [LARGE SCALE GENOMIC DNA]</scope>
    <source>
        <strain evidence="2 3">Philippines</strain>
    </source>
</reference>
<dbReference type="Proteomes" id="UP000240883">
    <property type="component" value="Unassembled WGS sequence"/>
</dbReference>
<proteinExistence type="predicted"/>
<dbReference type="EMBL" id="KZ678128">
    <property type="protein sequence ID" value="PSN75245.1"/>
    <property type="molecule type" value="Genomic_DNA"/>
</dbReference>
<keyword evidence="3" id="KW-1185">Reference proteome</keyword>
<evidence type="ECO:0000256" key="1">
    <source>
        <dbReference type="SAM" id="MobiDB-lite"/>
    </source>
</evidence>
<gene>
    <name evidence="2" type="ORF">BS50DRAFT_35981</name>
</gene>
<sequence length="197" mass="22522">MVPSQPHEVEMHLGTTQTPDLLLAEQARNTSEEAVTVPSRFISSEQRTKAARTIYLPLSCDLAGGINLSSLLGYTSHEDNPRNGHYWMCPSSGWTFLLCDSFWTLFWDRGGDYSIFILLKQQLVQVWAFLDLGTMYMQFLTWARRRVTPPWEPLRKALQRYSQRDKSLCASATSKSASDTREKRNHKMEKARCTPGA</sequence>
<evidence type="ECO:0000313" key="2">
    <source>
        <dbReference type="EMBL" id="PSN75245.1"/>
    </source>
</evidence>
<protein>
    <submittedName>
        <fullName evidence="2">Uncharacterized protein</fullName>
    </submittedName>
</protein>
<name>A0A2T2PC84_CORCC</name>
<accession>A0A2T2PC84</accession>